<keyword evidence="3" id="KW-1185">Reference proteome</keyword>
<evidence type="ECO:0000256" key="1">
    <source>
        <dbReference type="SAM" id="MobiDB-lite"/>
    </source>
</evidence>
<sequence length="196" mass="21761">MYYISSERAKPTSYRIGNNPLKLKRPAKRSRQQLGHLNLLLSWNLRSASRHLRKEFRHKPTTEELKTAGPKLKTNKAPGKGKSYQDSMANNPEYLLGVCNALVAGEKFWILINKGSKPIQNPICFLDIEGKLILSCTAIMLDVHLLTITASYPSNRRIVLQAEGVMNTMNVSSGVKEAFLNSTATVQSLFTGAGES</sequence>
<evidence type="ECO:0000313" key="2">
    <source>
        <dbReference type="EMBL" id="KAK9754852.1"/>
    </source>
</evidence>
<organism evidence="2 3">
    <name type="scientific">Popillia japonica</name>
    <name type="common">Japanese beetle</name>
    <dbReference type="NCBI Taxonomy" id="7064"/>
    <lineage>
        <taxon>Eukaryota</taxon>
        <taxon>Metazoa</taxon>
        <taxon>Ecdysozoa</taxon>
        <taxon>Arthropoda</taxon>
        <taxon>Hexapoda</taxon>
        <taxon>Insecta</taxon>
        <taxon>Pterygota</taxon>
        <taxon>Neoptera</taxon>
        <taxon>Endopterygota</taxon>
        <taxon>Coleoptera</taxon>
        <taxon>Polyphaga</taxon>
        <taxon>Scarabaeiformia</taxon>
        <taxon>Scarabaeidae</taxon>
        <taxon>Rutelinae</taxon>
        <taxon>Popillia</taxon>
    </lineage>
</organism>
<dbReference type="Proteomes" id="UP001458880">
    <property type="component" value="Unassembled WGS sequence"/>
</dbReference>
<name>A0AAW1NDQ8_POPJA</name>
<reference evidence="2 3" key="1">
    <citation type="journal article" date="2024" name="BMC Genomics">
        <title>De novo assembly and annotation of Popillia japonica's genome with initial clues to its potential as an invasive pest.</title>
        <authorList>
            <person name="Cucini C."/>
            <person name="Boschi S."/>
            <person name="Funari R."/>
            <person name="Cardaioli E."/>
            <person name="Iannotti N."/>
            <person name="Marturano G."/>
            <person name="Paoli F."/>
            <person name="Bruttini M."/>
            <person name="Carapelli A."/>
            <person name="Frati F."/>
            <person name="Nardi F."/>
        </authorList>
    </citation>
    <scope>NUCLEOTIDE SEQUENCE [LARGE SCALE GENOMIC DNA]</scope>
    <source>
        <strain evidence="2">DMR45628</strain>
    </source>
</reference>
<dbReference type="AlphaFoldDB" id="A0AAW1NDQ8"/>
<comment type="caution">
    <text evidence="2">The sequence shown here is derived from an EMBL/GenBank/DDBJ whole genome shotgun (WGS) entry which is preliminary data.</text>
</comment>
<protein>
    <submittedName>
        <fullName evidence="2">Uncharacterized protein</fullName>
    </submittedName>
</protein>
<gene>
    <name evidence="2" type="ORF">QE152_g869</name>
</gene>
<proteinExistence type="predicted"/>
<feature type="region of interest" description="Disordered" evidence="1">
    <location>
        <begin position="55"/>
        <end position="84"/>
    </location>
</feature>
<accession>A0AAW1NDQ8</accession>
<dbReference type="EMBL" id="JASPKY010000004">
    <property type="protein sequence ID" value="KAK9754852.1"/>
    <property type="molecule type" value="Genomic_DNA"/>
</dbReference>
<evidence type="ECO:0000313" key="3">
    <source>
        <dbReference type="Proteomes" id="UP001458880"/>
    </source>
</evidence>